<reference evidence="1 2" key="1">
    <citation type="journal article" date="2018" name="PLoS Genet.">
        <title>Population sequencing reveals clonal diversity and ancestral inbreeding in the grapevine cultivar Chardonnay.</title>
        <authorList>
            <person name="Roach M.J."/>
            <person name="Johnson D.L."/>
            <person name="Bohlmann J."/>
            <person name="van Vuuren H.J."/>
            <person name="Jones S.J."/>
            <person name="Pretorius I.S."/>
            <person name="Schmidt S.A."/>
            <person name="Borneman A.R."/>
        </authorList>
    </citation>
    <scope>NUCLEOTIDE SEQUENCE [LARGE SCALE GENOMIC DNA]</scope>
    <source>
        <strain evidence="2">cv. Chardonnay</strain>
        <tissue evidence="1">Leaf</tissue>
    </source>
</reference>
<dbReference type="AlphaFoldDB" id="A0A438H7Z6"/>
<organism evidence="1 2">
    <name type="scientific">Vitis vinifera</name>
    <name type="common">Grape</name>
    <dbReference type="NCBI Taxonomy" id="29760"/>
    <lineage>
        <taxon>Eukaryota</taxon>
        <taxon>Viridiplantae</taxon>
        <taxon>Streptophyta</taxon>
        <taxon>Embryophyta</taxon>
        <taxon>Tracheophyta</taxon>
        <taxon>Spermatophyta</taxon>
        <taxon>Magnoliopsida</taxon>
        <taxon>eudicotyledons</taxon>
        <taxon>Gunneridae</taxon>
        <taxon>Pentapetalae</taxon>
        <taxon>rosids</taxon>
        <taxon>Vitales</taxon>
        <taxon>Vitaceae</taxon>
        <taxon>Viteae</taxon>
        <taxon>Vitis</taxon>
    </lineage>
</organism>
<evidence type="ECO:0000313" key="1">
    <source>
        <dbReference type="EMBL" id="RVW80431.1"/>
    </source>
</evidence>
<protein>
    <submittedName>
        <fullName evidence="1">Uncharacterized protein</fullName>
    </submittedName>
</protein>
<evidence type="ECO:0000313" key="2">
    <source>
        <dbReference type="Proteomes" id="UP000288805"/>
    </source>
</evidence>
<accession>A0A438H7Z6</accession>
<dbReference type="EMBL" id="QGNW01000266">
    <property type="protein sequence ID" value="RVW80431.1"/>
    <property type="molecule type" value="Genomic_DNA"/>
</dbReference>
<name>A0A438H7Z6_VITVI</name>
<gene>
    <name evidence="1" type="ORF">CK203_042317</name>
</gene>
<sequence>MGRGPWLVVVIACKTCYTLVNDPDNLIRIARVGYPDVLWSGCIYGIRPDAFRIGEAHHAYPKGNPDDAGPDDNTCHMSLEVRGKAIDKLDAKEFRERFCIPNNVAIELLNGRVLVPSEKAEEKTIIFSKEQFNAGLRFPLPALFKEFLHFTKFHPSSFIPTSSGC</sequence>
<proteinExistence type="predicted"/>
<dbReference type="Proteomes" id="UP000288805">
    <property type="component" value="Unassembled WGS sequence"/>
</dbReference>
<comment type="caution">
    <text evidence="1">The sequence shown here is derived from an EMBL/GenBank/DDBJ whole genome shotgun (WGS) entry which is preliminary data.</text>
</comment>